<keyword evidence="3" id="KW-1185">Reference proteome</keyword>
<dbReference type="InterPro" id="IPR020845">
    <property type="entry name" value="AMP-binding_CS"/>
</dbReference>
<dbReference type="SUPFAM" id="SSF56801">
    <property type="entry name" value="Acetyl-CoA synthetase-like"/>
    <property type="match status" value="1"/>
</dbReference>
<name>A0A1H9EA41_9SPIR</name>
<dbReference type="GO" id="GO:0016405">
    <property type="term" value="F:CoA-ligase activity"/>
    <property type="evidence" value="ECO:0007669"/>
    <property type="project" value="TreeGrafter"/>
</dbReference>
<feature type="domain" description="AMP-dependent synthetase/ligase" evidence="1">
    <location>
        <begin position="47"/>
        <end position="428"/>
    </location>
</feature>
<dbReference type="PANTHER" id="PTHR24096">
    <property type="entry name" value="LONG-CHAIN-FATTY-ACID--COA LIGASE"/>
    <property type="match status" value="1"/>
</dbReference>
<dbReference type="Pfam" id="PF00501">
    <property type="entry name" value="AMP-binding"/>
    <property type="match status" value="1"/>
</dbReference>
<organism evidence="2 3">
    <name type="scientific">Treponema bryantii</name>
    <dbReference type="NCBI Taxonomy" id="163"/>
    <lineage>
        <taxon>Bacteria</taxon>
        <taxon>Pseudomonadati</taxon>
        <taxon>Spirochaetota</taxon>
        <taxon>Spirochaetia</taxon>
        <taxon>Spirochaetales</taxon>
        <taxon>Treponemataceae</taxon>
        <taxon>Treponema</taxon>
    </lineage>
</organism>
<dbReference type="Proteomes" id="UP000182360">
    <property type="component" value="Unassembled WGS sequence"/>
</dbReference>
<dbReference type="InterPro" id="IPR042099">
    <property type="entry name" value="ANL_N_sf"/>
</dbReference>
<dbReference type="InterPro" id="IPR045851">
    <property type="entry name" value="AMP-bd_C_sf"/>
</dbReference>
<sequence>MFSQENSQSIKTGYPSIDKPWNQFYEGAERKDLFLNTTPYIGLIKNNKNHLSETAIEYFGAKISYGKLFENINRVAKSLEKLGVKNGDFVTICSTTTPEVIYTFYALSKIGAAANIISPFFSEKDFLMRIDECKSKVIIFADRFFPKYREIFSEHPDKKVVILPLMNSTVLRFFSKRIKINKSNEISWNTFIKIGNNQKETSVCPYEVHKPLAMVYSSGTTGASKGIVLSVDSFQKLINAYGNSGFEITRGKSIYQNVPPWHLTGLSLSINFPLSYGVKICIDPRFDQYLFVKNVLKFKPEYILTSAIMYQGFTLEKSLKKLKGKSLSFLKYPFSGGEVLTAKDVEQIESVLKTHGCKARMLSGYGQCESGTTVTTDITNYKFSNSASGIPLRDIAIIGVFDENHKELKYKERGNIMVKSEVCMLEYLNNKEATEDYFYIDENGEKWCKTGDIGYINPDGSLVVLGRKSDCSVINGKTIYNFDVEAAIQSSKNVKICEVQTHPNNINELVAHIVWENEAADIINNNPAKEMEYLRELQSSLKNLLVLPDAVPHLFCSWLSFPIATSGKRDIAFIKKSIDNIRELK</sequence>
<reference evidence="2 3" key="1">
    <citation type="submission" date="2016-10" db="EMBL/GenBank/DDBJ databases">
        <authorList>
            <person name="de Groot N.N."/>
        </authorList>
    </citation>
    <scope>NUCLEOTIDE SEQUENCE [LARGE SCALE GENOMIC DNA]</scope>
    <source>
        <strain evidence="2 3">B25</strain>
    </source>
</reference>
<dbReference type="RefSeq" id="WP_074642130.1">
    <property type="nucleotide sequence ID" value="NZ_FOFU01000003.1"/>
</dbReference>
<dbReference type="Gene3D" id="3.30.300.30">
    <property type="match status" value="1"/>
</dbReference>
<gene>
    <name evidence="2" type="ORF">SAMN04487977_10381</name>
</gene>
<dbReference type="OrthoDB" id="311554at2"/>
<protein>
    <submittedName>
        <fullName evidence="2">Acyl-CoA synthetase (AMP-forming)/AMP-acid ligase II</fullName>
    </submittedName>
</protein>
<dbReference type="InterPro" id="IPR000873">
    <property type="entry name" value="AMP-dep_synth/lig_dom"/>
</dbReference>
<evidence type="ECO:0000313" key="3">
    <source>
        <dbReference type="Proteomes" id="UP000182360"/>
    </source>
</evidence>
<evidence type="ECO:0000313" key="2">
    <source>
        <dbReference type="EMBL" id="SEQ22452.1"/>
    </source>
</evidence>
<accession>A0A1H9EA41</accession>
<dbReference type="PROSITE" id="PS00455">
    <property type="entry name" value="AMP_BINDING"/>
    <property type="match status" value="1"/>
</dbReference>
<dbReference type="AlphaFoldDB" id="A0A1H9EA41"/>
<evidence type="ECO:0000259" key="1">
    <source>
        <dbReference type="Pfam" id="PF00501"/>
    </source>
</evidence>
<proteinExistence type="predicted"/>
<dbReference type="Gene3D" id="3.40.50.12780">
    <property type="entry name" value="N-terminal domain of ligase-like"/>
    <property type="match status" value="1"/>
</dbReference>
<dbReference type="EMBL" id="FOFU01000003">
    <property type="protein sequence ID" value="SEQ22452.1"/>
    <property type="molecule type" value="Genomic_DNA"/>
</dbReference>
<keyword evidence="2" id="KW-0436">Ligase</keyword>